<feature type="domain" description="Smf/DprA SLOG" evidence="2">
    <location>
        <begin position="85"/>
        <end position="291"/>
    </location>
</feature>
<comment type="similarity">
    <text evidence="1">Belongs to the DprA/Smf family.</text>
</comment>
<dbReference type="InterPro" id="IPR003488">
    <property type="entry name" value="DprA"/>
</dbReference>
<dbReference type="Gene3D" id="3.40.50.450">
    <property type="match status" value="1"/>
</dbReference>
<evidence type="ECO:0000256" key="1">
    <source>
        <dbReference type="ARBA" id="ARBA00006525"/>
    </source>
</evidence>
<evidence type="ECO:0000259" key="2">
    <source>
        <dbReference type="Pfam" id="PF02481"/>
    </source>
</evidence>
<comment type="caution">
    <text evidence="3">The sequence shown here is derived from an EMBL/GenBank/DDBJ whole genome shotgun (WGS) entry which is preliminary data.</text>
</comment>
<protein>
    <submittedName>
        <fullName evidence="3">DNA-protecting protein DprA</fullName>
    </submittedName>
</protein>
<keyword evidence="4" id="KW-1185">Reference proteome</keyword>
<evidence type="ECO:0000313" key="3">
    <source>
        <dbReference type="EMBL" id="NIZ39981.1"/>
    </source>
</evidence>
<evidence type="ECO:0000313" key="4">
    <source>
        <dbReference type="Proteomes" id="UP000711995"/>
    </source>
</evidence>
<dbReference type="AlphaFoldDB" id="A0A968G8L2"/>
<dbReference type="PANTHER" id="PTHR43022:SF1">
    <property type="entry name" value="PROTEIN SMF"/>
    <property type="match status" value="1"/>
</dbReference>
<organism evidence="3 4">
    <name type="scientific">Entomospira entomophila</name>
    <dbReference type="NCBI Taxonomy" id="2719988"/>
    <lineage>
        <taxon>Bacteria</taxon>
        <taxon>Pseudomonadati</taxon>
        <taxon>Spirochaetota</taxon>
        <taxon>Spirochaetia</taxon>
        <taxon>Spirochaetales</taxon>
        <taxon>Spirochaetaceae</taxon>
        <taxon>Entomospira</taxon>
    </lineage>
</organism>
<sequence length="348" mass="38706">MMASILTLAIAHIPYLPVAKKYLLAQKYLSVQDFATLHGTELIHEFSDLTMTKSRQQAWSKWHGKQALIDAEKLLEQLHKRHIAIIDILDKTYPILLKEIYDPPFLLYYRGRLPSTTSPSLAIVGTRKPSLNAKEECAIFTREVAPYVSSIVSGLALGIDGQAHRATLATRQHTTAVLGGGFDHLYPSSHKNLAARIIDEGGLLLTEYAPSMAPKTYSFPERNRIIAGLTHGTLIMEAPHRSGSLITGQLALDYGRDLFVHAVSITNTESGTSQLYEDGAIALKRGEDLLSLWGITPKKTQQTSTVVISESHKNSHKPRFNSKIYNLGNHIAEDLWKEISDEDFNKLL</sequence>
<dbReference type="SUPFAM" id="SSF102405">
    <property type="entry name" value="MCP/YpsA-like"/>
    <property type="match status" value="1"/>
</dbReference>
<reference evidence="3 4" key="1">
    <citation type="submission" date="2020-03" db="EMBL/GenBank/DDBJ databases">
        <title>Spirochaetal bacteria isolated from arthropods constitute a novel genus Entomospira genus novum within the order Spirochaetales.</title>
        <authorList>
            <person name="Grana-Miraglia L."/>
            <person name="Sikutova S."/>
            <person name="Fingerle V."/>
            <person name="Sing A."/>
            <person name="Castillo-Ramirez S."/>
            <person name="Margos G."/>
            <person name="Rudolf I."/>
        </authorList>
    </citation>
    <scope>NUCLEOTIDE SEQUENCE [LARGE SCALE GENOMIC DNA]</scope>
    <source>
        <strain evidence="3 4">BR193</strain>
    </source>
</reference>
<accession>A0A968G8L2</accession>
<dbReference type="NCBIfam" id="TIGR00732">
    <property type="entry name" value="dprA"/>
    <property type="match status" value="1"/>
</dbReference>
<dbReference type="Pfam" id="PF02481">
    <property type="entry name" value="DNA_processg_A"/>
    <property type="match status" value="1"/>
</dbReference>
<dbReference type="PANTHER" id="PTHR43022">
    <property type="entry name" value="PROTEIN SMF"/>
    <property type="match status" value="1"/>
</dbReference>
<dbReference type="EMBL" id="JAATLJ010000001">
    <property type="protein sequence ID" value="NIZ39981.1"/>
    <property type="molecule type" value="Genomic_DNA"/>
</dbReference>
<proteinExistence type="inferred from homology"/>
<dbReference type="GO" id="GO:0009294">
    <property type="term" value="P:DNA-mediated transformation"/>
    <property type="evidence" value="ECO:0007669"/>
    <property type="project" value="InterPro"/>
</dbReference>
<dbReference type="RefSeq" id="WP_167699590.1">
    <property type="nucleotide sequence ID" value="NZ_CP118174.1"/>
</dbReference>
<gene>
    <name evidence="3" type="primary">dprA</name>
    <name evidence="3" type="ORF">HCT14_00400</name>
</gene>
<name>A0A968G8L2_9SPIO</name>
<dbReference type="Proteomes" id="UP000711995">
    <property type="component" value="Unassembled WGS sequence"/>
</dbReference>
<dbReference type="InterPro" id="IPR057666">
    <property type="entry name" value="DrpA_SLOG"/>
</dbReference>